<dbReference type="EMBL" id="JAULSU010000006">
    <property type="protein sequence ID" value="KAK0613710.1"/>
    <property type="molecule type" value="Genomic_DNA"/>
</dbReference>
<evidence type="ECO:0000256" key="4">
    <source>
        <dbReference type="ARBA" id="ARBA00022723"/>
    </source>
</evidence>
<dbReference type="PANTHER" id="PTHR24305:SF232">
    <property type="entry name" value="P450, PUTATIVE (EUROFUNG)-RELATED"/>
    <property type="match status" value="1"/>
</dbReference>
<evidence type="ECO:0000256" key="8">
    <source>
        <dbReference type="SAM" id="Phobius"/>
    </source>
</evidence>
<name>A0AA39WE53_9PEZI</name>
<keyword evidence="8" id="KW-0472">Membrane</keyword>
<dbReference type="Gene3D" id="1.10.630.10">
    <property type="entry name" value="Cytochrome P450"/>
    <property type="match status" value="1"/>
</dbReference>
<evidence type="ECO:0000256" key="3">
    <source>
        <dbReference type="ARBA" id="ARBA00022617"/>
    </source>
</evidence>
<dbReference type="Proteomes" id="UP001175000">
    <property type="component" value="Unassembled WGS sequence"/>
</dbReference>
<dbReference type="AlphaFoldDB" id="A0AA39WE53"/>
<dbReference type="GO" id="GO:0005506">
    <property type="term" value="F:iron ion binding"/>
    <property type="evidence" value="ECO:0007669"/>
    <property type="project" value="InterPro"/>
</dbReference>
<dbReference type="GO" id="GO:0004497">
    <property type="term" value="F:monooxygenase activity"/>
    <property type="evidence" value="ECO:0007669"/>
    <property type="project" value="UniProtKB-KW"/>
</dbReference>
<keyword evidence="7" id="KW-0560">Oxidoreductase</keyword>
<keyword evidence="8" id="KW-0812">Transmembrane</keyword>
<sequence length="532" mass="59214">MEGSKEKLLPVSEAGFVSLGLASKTLPELLVLTATVVAIALFTWVAVSLTTSPIRHVPGPFFAKFTNLWRLSAIWSDRYPLTIQQLHKKHGPAVRIGPNTVTLDFPELIKAIHGTDGKFRKTGFYASASAVVDGNLIYTLFGEPNPERHALARRPVNKFYTTGAALELEPHMDNAIRELCSQLDKRFANTGAVCDMWQWSLFLIWDLSSHIIFSRGFGYLENGSDFDKSIALSATINSYFQTVGQMPWLDWWLDKNPIVRIGPPTFTSLMKVAVDGYTARLTGADREKGFDPDKPDYLQHFINAKSEYPDTVSDASVVAWTMQHIVAGADTTAIVMTAAIYFIISHPEVHAKVAAEVRAAGLDKNEPVPYNVARQLPYLDAVWHEAIRLQPIAGALYERHAPPEGLALPNGVFIPGGTGVGLNPYITSRNTTIFGSDAEIFSPERWLQRPDEDASEWNARMRLQRSVADFTFGAGSRICLGRNLAIVESYKILATLLNRYDLYFEGPNGGFELKGGWLRVPKRLMVRMKIRE</sequence>
<accession>A0AA39WE53</accession>
<keyword evidence="3 6" id="KW-0349">Heme</keyword>
<evidence type="ECO:0000256" key="7">
    <source>
        <dbReference type="RuleBase" id="RU000461"/>
    </source>
</evidence>
<protein>
    <submittedName>
        <fullName evidence="9">Cytochrome P450</fullName>
    </submittedName>
</protein>
<feature type="transmembrane region" description="Helical" evidence="8">
    <location>
        <begin position="29"/>
        <end position="47"/>
    </location>
</feature>
<dbReference type="InterPro" id="IPR036396">
    <property type="entry name" value="Cyt_P450_sf"/>
</dbReference>
<evidence type="ECO:0000256" key="2">
    <source>
        <dbReference type="ARBA" id="ARBA00010617"/>
    </source>
</evidence>
<evidence type="ECO:0000256" key="5">
    <source>
        <dbReference type="ARBA" id="ARBA00023004"/>
    </source>
</evidence>
<dbReference type="CDD" id="cd11060">
    <property type="entry name" value="CYP57A1-like"/>
    <property type="match status" value="1"/>
</dbReference>
<dbReference type="PROSITE" id="PS00086">
    <property type="entry name" value="CYTOCHROME_P450"/>
    <property type="match status" value="1"/>
</dbReference>
<dbReference type="Pfam" id="PF00067">
    <property type="entry name" value="p450"/>
    <property type="match status" value="1"/>
</dbReference>
<organism evidence="9 10">
    <name type="scientific">Immersiella caudata</name>
    <dbReference type="NCBI Taxonomy" id="314043"/>
    <lineage>
        <taxon>Eukaryota</taxon>
        <taxon>Fungi</taxon>
        <taxon>Dikarya</taxon>
        <taxon>Ascomycota</taxon>
        <taxon>Pezizomycotina</taxon>
        <taxon>Sordariomycetes</taxon>
        <taxon>Sordariomycetidae</taxon>
        <taxon>Sordariales</taxon>
        <taxon>Lasiosphaeriaceae</taxon>
        <taxon>Immersiella</taxon>
    </lineage>
</organism>
<dbReference type="PRINTS" id="PR00463">
    <property type="entry name" value="EP450I"/>
</dbReference>
<evidence type="ECO:0000313" key="10">
    <source>
        <dbReference type="Proteomes" id="UP001175000"/>
    </source>
</evidence>
<evidence type="ECO:0000256" key="1">
    <source>
        <dbReference type="ARBA" id="ARBA00001971"/>
    </source>
</evidence>
<dbReference type="PRINTS" id="PR00385">
    <property type="entry name" value="P450"/>
</dbReference>
<dbReference type="InterPro" id="IPR001128">
    <property type="entry name" value="Cyt_P450"/>
</dbReference>
<comment type="caution">
    <text evidence="9">The sequence shown here is derived from an EMBL/GenBank/DDBJ whole genome shotgun (WGS) entry which is preliminary data.</text>
</comment>
<dbReference type="InterPro" id="IPR017972">
    <property type="entry name" value="Cyt_P450_CS"/>
</dbReference>
<gene>
    <name evidence="9" type="ORF">B0T14DRAFT_606150</name>
</gene>
<keyword evidence="10" id="KW-1185">Reference proteome</keyword>
<keyword evidence="8" id="KW-1133">Transmembrane helix</keyword>
<proteinExistence type="inferred from homology"/>
<evidence type="ECO:0000313" key="9">
    <source>
        <dbReference type="EMBL" id="KAK0613710.1"/>
    </source>
</evidence>
<dbReference type="SUPFAM" id="SSF48264">
    <property type="entry name" value="Cytochrome P450"/>
    <property type="match status" value="1"/>
</dbReference>
<dbReference type="GO" id="GO:0020037">
    <property type="term" value="F:heme binding"/>
    <property type="evidence" value="ECO:0007669"/>
    <property type="project" value="InterPro"/>
</dbReference>
<comment type="cofactor">
    <cofactor evidence="1 6">
        <name>heme</name>
        <dbReference type="ChEBI" id="CHEBI:30413"/>
    </cofactor>
</comment>
<keyword evidence="5 6" id="KW-0408">Iron</keyword>
<dbReference type="InterPro" id="IPR002401">
    <property type="entry name" value="Cyt_P450_E_grp-I"/>
</dbReference>
<reference evidence="9" key="1">
    <citation type="submission" date="2023-06" db="EMBL/GenBank/DDBJ databases">
        <title>Genome-scale phylogeny and comparative genomics of the fungal order Sordariales.</title>
        <authorList>
            <consortium name="Lawrence Berkeley National Laboratory"/>
            <person name="Hensen N."/>
            <person name="Bonometti L."/>
            <person name="Westerberg I."/>
            <person name="Brannstrom I.O."/>
            <person name="Guillou S."/>
            <person name="Cros-Aarteil S."/>
            <person name="Calhoun S."/>
            <person name="Haridas S."/>
            <person name="Kuo A."/>
            <person name="Mondo S."/>
            <person name="Pangilinan J."/>
            <person name="Riley R."/>
            <person name="Labutti K."/>
            <person name="Andreopoulos B."/>
            <person name="Lipzen A."/>
            <person name="Chen C."/>
            <person name="Yanf M."/>
            <person name="Daum C."/>
            <person name="Ng V."/>
            <person name="Clum A."/>
            <person name="Steindorff A."/>
            <person name="Ohm R."/>
            <person name="Martin F."/>
            <person name="Silar P."/>
            <person name="Natvig D."/>
            <person name="Lalanne C."/>
            <person name="Gautier V."/>
            <person name="Ament-Velasquez S.L."/>
            <person name="Kruys A."/>
            <person name="Hutchinson M.I."/>
            <person name="Powell A.J."/>
            <person name="Barry K."/>
            <person name="Miller A.N."/>
            <person name="Grigoriev I.V."/>
            <person name="Debuchy R."/>
            <person name="Gladieux P."/>
            <person name="Thoren M.H."/>
            <person name="Johannesson H."/>
        </authorList>
    </citation>
    <scope>NUCLEOTIDE SEQUENCE</scope>
    <source>
        <strain evidence="9">CBS 606.72</strain>
    </source>
</reference>
<dbReference type="InterPro" id="IPR050121">
    <property type="entry name" value="Cytochrome_P450_monoxygenase"/>
</dbReference>
<evidence type="ECO:0000256" key="6">
    <source>
        <dbReference type="PIRSR" id="PIRSR602401-1"/>
    </source>
</evidence>
<keyword evidence="4 6" id="KW-0479">Metal-binding</keyword>
<dbReference type="GO" id="GO:0016705">
    <property type="term" value="F:oxidoreductase activity, acting on paired donors, with incorporation or reduction of molecular oxygen"/>
    <property type="evidence" value="ECO:0007669"/>
    <property type="project" value="InterPro"/>
</dbReference>
<comment type="similarity">
    <text evidence="2 7">Belongs to the cytochrome P450 family.</text>
</comment>
<keyword evidence="7" id="KW-0503">Monooxygenase</keyword>
<feature type="binding site" description="axial binding residue" evidence="6">
    <location>
        <position position="479"/>
    </location>
    <ligand>
        <name>heme</name>
        <dbReference type="ChEBI" id="CHEBI:30413"/>
    </ligand>
    <ligandPart>
        <name>Fe</name>
        <dbReference type="ChEBI" id="CHEBI:18248"/>
    </ligandPart>
</feature>
<dbReference type="PANTHER" id="PTHR24305">
    <property type="entry name" value="CYTOCHROME P450"/>
    <property type="match status" value="1"/>
</dbReference>